<gene>
    <name evidence="2" type="ORF">J2W69_000666</name>
</gene>
<feature type="transmembrane region" description="Helical" evidence="1">
    <location>
        <begin position="36"/>
        <end position="54"/>
    </location>
</feature>
<reference evidence="2 3" key="1">
    <citation type="submission" date="2023-07" db="EMBL/GenBank/DDBJ databases">
        <title>Sorghum-associated microbial communities from plants grown in Nebraska, USA.</title>
        <authorList>
            <person name="Schachtman D."/>
        </authorList>
    </citation>
    <scope>NUCLEOTIDE SEQUENCE [LARGE SCALE GENOMIC DNA]</scope>
    <source>
        <strain evidence="2 3">4138</strain>
    </source>
</reference>
<comment type="caution">
    <text evidence="2">The sequence shown here is derived from an EMBL/GenBank/DDBJ whole genome shotgun (WGS) entry which is preliminary data.</text>
</comment>
<proteinExistence type="predicted"/>
<keyword evidence="3" id="KW-1185">Reference proteome</keyword>
<protein>
    <recommendedName>
        <fullName evidence="4">Holin</fullName>
    </recommendedName>
</protein>
<evidence type="ECO:0000313" key="3">
    <source>
        <dbReference type="Proteomes" id="UP001257909"/>
    </source>
</evidence>
<keyword evidence="1" id="KW-0472">Membrane</keyword>
<dbReference type="InterPro" id="IPR032118">
    <property type="entry name" value="Phage_holin_HP1"/>
</dbReference>
<dbReference type="Pfam" id="PF16080">
    <property type="entry name" value="Phage_holin_2_3"/>
    <property type="match status" value="1"/>
</dbReference>
<evidence type="ECO:0000256" key="1">
    <source>
        <dbReference type="SAM" id="Phobius"/>
    </source>
</evidence>
<keyword evidence="1" id="KW-0812">Transmembrane</keyword>
<dbReference type="Proteomes" id="UP001257909">
    <property type="component" value="Unassembled WGS sequence"/>
</dbReference>
<name>A0ABU1VVK1_9GAMM</name>
<organism evidence="2 3">
    <name type="scientific">Rheinheimera soli</name>
    <dbReference type="NCBI Taxonomy" id="443616"/>
    <lineage>
        <taxon>Bacteria</taxon>
        <taxon>Pseudomonadati</taxon>
        <taxon>Pseudomonadota</taxon>
        <taxon>Gammaproteobacteria</taxon>
        <taxon>Chromatiales</taxon>
        <taxon>Chromatiaceae</taxon>
        <taxon>Rheinheimera</taxon>
    </lineage>
</organism>
<evidence type="ECO:0000313" key="2">
    <source>
        <dbReference type="EMBL" id="MDR7119751.1"/>
    </source>
</evidence>
<accession>A0ABU1VVK1</accession>
<sequence length="78" mass="8547">MQTGQRQMPDQVTSGASYTAAGGTFVIGAFGVSEWAAIGGLLFAAATWGLNYWVQTRRLKMEEREHQARMAQLEKGKP</sequence>
<feature type="transmembrane region" description="Helical" evidence="1">
    <location>
        <begin position="12"/>
        <end position="30"/>
    </location>
</feature>
<dbReference type="RefSeq" id="WP_310274547.1">
    <property type="nucleotide sequence ID" value="NZ_JAVDWR010000001.1"/>
</dbReference>
<evidence type="ECO:0008006" key="4">
    <source>
        <dbReference type="Google" id="ProtNLM"/>
    </source>
</evidence>
<dbReference type="EMBL" id="JAVDWR010000001">
    <property type="protein sequence ID" value="MDR7119751.1"/>
    <property type="molecule type" value="Genomic_DNA"/>
</dbReference>
<keyword evidence="1" id="KW-1133">Transmembrane helix</keyword>